<keyword evidence="5" id="KW-1185">Reference proteome</keyword>
<feature type="non-terminal residue" evidence="4">
    <location>
        <position position="368"/>
    </location>
</feature>
<evidence type="ECO:0000256" key="1">
    <source>
        <dbReference type="SAM" id="Coils"/>
    </source>
</evidence>
<keyword evidence="3" id="KW-1133">Transmembrane helix</keyword>
<evidence type="ECO:0000256" key="2">
    <source>
        <dbReference type="SAM" id="MobiDB-lite"/>
    </source>
</evidence>
<name>A0ABP0N4W0_9DINO</name>
<dbReference type="Proteomes" id="UP001642464">
    <property type="component" value="Unassembled WGS sequence"/>
</dbReference>
<gene>
    <name evidence="4" type="ORF">SCF082_LOCUS30987</name>
</gene>
<keyword evidence="3" id="KW-0812">Transmembrane</keyword>
<organism evidence="4 5">
    <name type="scientific">Durusdinium trenchii</name>
    <dbReference type="NCBI Taxonomy" id="1381693"/>
    <lineage>
        <taxon>Eukaryota</taxon>
        <taxon>Sar</taxon>
        <taxon>Alveolata</taxon>
        <taxon>Dinophyceae</taxon>
        <taxon>Suessiales</taxon>
        <taxon>Symbiodiniaceae</taxon>
        <taxon>Durusdinium</taxon>
    </lineage>
</organism>
<accession>A0ABP0N4W0</accession>
<keyword evidence="1" id="KW-0175">Coiled coil</keyword>
<feature type="region of interest" description="Disordered" evidence="2">
    <location>
        <begin position="318"/>
        <end position="368"/>
    </location>
</feature>
<keyword evidence="3" id="KW-0472">Membrane</keyword>
<feature type="coiled-coil region" evidence="1">
    <location>
        <begin position="268"/>
        <end position="302"/>
    </location>
</feature>
<reference evidence="4 5" key="1">
    <citation type="submission" date="2024-02" db="EMBL/GenBank/DDBJ databases">
        <authorList>
            <person name="Chen Y."/>
            <person name="Shah S."/>
            <person name="Dougan E. K."/>
            <person name="Thang M."/>
            <person name="Chan C."/>
        </authorList>
    </citation>
    <scope>NUCLEOTIDE SEQUENCE [LARGE SCALE GENOMIC DNA]</scope>
</reference>
<protein>
    <submittedName>
        <fullName evidence="4">Pre-mRNA-processing factor 17</fullName>
    </submittedName>
</protein>
<comment type="caution">
    <text evidence="4">The sequence shown here is derived from an EMBL/GenBank/DDBJ whole genome shotgun (WGS) entry which is preliminary data.</text>
</comment>
<dbReference type="EMBL" id="CAXAMM010025969">
    <property type="protein sequence ID" value="CAK9057947.1"/>
    <property type="molecule type" value="Genomic_DNA"/>
</dbReference>
<evidence type="ECO:0000313" key="5">
    <source>
        <dbReference type="Proteomes" id="UP001642464"/>
    </source>
</evidence>
<feature type="compositionally biased region" description="Basic residues" evidence="2">
    <location>
        <begin position="359"/>
        <end position="368"/>
    </location>
</feature>
<proteinExistence type="predicted"/>
<feature type="transmembrane region" description="Helical" evidence="3">
    <location>
        <begin position="42"/>
        <end position="63"/>
    </location>
</feature>
<evidence type="ECO:0000256" key="3">
    <source>
        <dbReference type="SAM" id="Phobius"/>
    </source>
</evidence>
<evidence type="ECO:0000313" key="4">
    <source>
        <dbReference type="EMBL" id="CAK9057947.1"/>
    </source>
</evidence>
<sequence length="368" mass="41557">MSDGTGRYAVPSHAASLLDVRAKRREAYQSQRSGWGSCGRRYGAAFFLVDVVLCPVFALFSVFRQLLRLWWKSFTAWLSCMDCHFFLGALAAVLLCAWTAWQSCDAPEPHLERHLRLVCSFESPLASQAWELLKSTSSSLTLHWVWFVASLQEIEHRVALLLLQGRCPSRFGVATPCPRLPCFAQSLPRWSATSTSRPLTLAASGLCGRAASGLQRGIEPRLRYAAPRAELPGRAVKKEIFKSRPELLCSIDHEEYQRLQDLFKKEQLATLEREVARLTERLAEVEKQAELVQAHNEKLEKKVQWVRRFSSDSIRHLQEVRSTSNSPRLDLHLRPGIKQSSQPSEGPEPRPLVPVGKPKAGRPKRRAA</sequence>
<feature type="transmembrane region" description="Helical" evidence="3">
    <location>
        <begin position="75"/>
        <end position="101"/>
    </location>
</feature>